<protein>
    <submittedName>
        <fullName evidence="1">Uncharacterized protein</fullName>
    </submittedName>
</protein>
<comment type="caution">
    <text evidence="1">The sequence shown here is derived from an EMBL/GenBank/DDBJ whole genome shotgun (WGS) entry which is preliminary data.</text>
</comment>
<evidence type="ECO:0000313" key="1">
    <source>
        <dbReference type="EMBL" id="KAJ7215815.1"/>
    </source>
</evidence>
<keyword evidence="2" id="KW-1185">Reference proteome</keyword>
<dbReference type="EMBL" id="JARJCW010000016">
    <property type="protein sequence ID" value="KAJ7215815.1"/>
    <property type="molecule type" value="Genomic_DNA"/>
</dbReference>
<gene>
    <name evidence="1" type="ORF">GGX14DRAFT_606737</name>
</gene>
<reference evidence="1" key="1">
    <citation type="submission" date="2023-03" db="EMBL/GenBank/DDBJ databases">
        <title>Massive genome expansion in bonnet fungi (Mycena s.s.) driven by repeated elements and novel gene families across ecological guilds.</title>
        <authorList>
            <consortium name="Lawrence Berkeley National Laboratory"/>
            <person name="Harder C.B."/>
            <person name="Miyauchi S."/>
            <person name="Viragh M."/>
            <person name="Kuo A."/>
            <person name="Thoen E."/>
            <person name="Andreopoulos B."/>
            <person name="Lu D."/>
            <person name="Skrede I."/>
            <person name="Drula E."/>
            <person name="Henrissat B."/>
            <person name="Morin E."/>
            <person name="Kohler A."/>
            <person name="Barry K."/>
            <person name="LaButti K."/>
            <person name="Morin E."/>
            <person name="Salamov A."/>
            <person name="Lipzen A."/>
            <person name="Mereny Z."/>
            <person name="Hegedus B."/>
            <person name="Baldrian P."/>
            <person name="Stursova M."/>
            <person name="Weitz H."/>
            <person name="Taylor A."/>
            <person name="Grigoriev I.V."/>
            <person name="Nagy L.G."/>
            <person name="Martin F."/>
            <person name="Kauserud H."/>
        </authorList>
    </citation>
    <scope>NUCLEOTIDE SEQUENCE</scope>
    <source>
        <strain evidence="1">9144</strain>
    </source>
</reference>
<proteinExistence type="predicted"/>
<dbReference type="AlphaFoldDB" id="A0AAD6VM23"/>
<accession>A0AAD6VM23</accession>
<evidence type="ECO:0000313" key="2">
    <source>
        <dbReference type="Proteomes" id="UP001219525"/>
    </source>
</evidence>
<name>A0AAD6VM23_9AGAR</name>
<dbReference type="Proteomes" id="UP001219525">
    <property type="component" value="Unassembled WGS sequence"/>
</dbReference>
<sequence length="143" mass="15881">MAGEILSRPPHLALRKLASYNGAYNSVRIRLKGSAQFGDGLQWDKNMLSAHIPAHIFEHPTHVGGLDCRVRVPREAVELREYLTEEVGSTRREKHLGWPGLTAEFDRMAQAAFEALGQPTLSLDSAWGIFAQMSTIIEDLLDG</sequence>
<organism evidence="1 2">
    <name type="scientific">Mycena pura</name>
    <dbReference type="NCBI Taxonomy" id="153505"/>
    <lineage>
        <taxon>Eukaryota</taxon>
        <taxon>Fungi</taxon>
        <taxon>Dikarya</taxon>
        <taxon>Basidiomycota</taxon>
        <taxon>Agaricomycotina</taxon>
        <taxon>Agaricomycetes</taxon>
        <taxon>Agaricomycetidae</taxon>
        <taxon>Agaricales</taxon>
        <taxon>Marasmiineae</taxon>
        <taxon>Mycenaceae</taxon>
        <taxon>Mycena</taxon>
    </lineage>
</organism>